<protein>
    <submittedName>
        <fullName evidence="2">Uncharacterized protein</fullName>
    </submittedName>
</protein>
<organism evidence="2">
    <name type="scientific">Caldithrix abyssi</name>
    <dbReference type="NCBI Taxonomy" id="187145"/>
    <lineage>
        <taxon>Bacteria</taxon>
        <taxon>Pseudomonadati</taxon>
        <taxon>Calditrichota</taxon>
        <taxon>Calditrichia</taxon>
        <taxon>Calditrichales</taxon>
        <taxon>Calditrichaceae</taxon>
        <taxon>Caldithrix</taxon>
    </lineage>
</organism>
<feature type="non-terminal residue" evidence="2">
    <location>
        <position position="133"/>
    </location>
</feature>
<name>A0A7V5H3D9_CALAY</name>
<comment type="caution">
    <text evidence="2">The sequence shown here is derived from an EMBL/GenBank/DDBJ whole genome shotgun (WGS) entry which is preliminary data.</text>
</comment>
<keyword evidence="1" id="KW-0732">Signal</keyword>
<evidence type="ECO:0000256" key="1">
    <source>
        <dbReference type="SAM" id="SignalP"/>
    </source>
</evidence>
<dbReference type="Gene3D" id="2.60.120.430">
    <property type="entry name" value="Galactose-binding lectin"/>
    <property type="match status" value="1"/>
</dbReference>
<feature type="chain" id="PRO_5030734904" evidence="1">
    <location>
        <begin position="21"/>
        <end position="133"/>
    </location>
</feature>
<feature type="signal peptide" evidence="1">
    <location>
        <begin position="1"/>
        <end position="20"/>
    </location>
</feature>
<gene>
    <name evidence="2" type="ORF">ENL21_03835</name>
</gene>
<dbReference type="AlphaFoldDB" id="A0A7V5H3D9"/>
<dbReference type="EMBL" id="DRTD01000280">
    <property type="protein sequence ID" value="HHE54887.1"/>
    <property type="molecule type" value="Genomic_DNA"/>
</dbReference>
<evidence type="ECO:0000313" key="2">
    <source>
        <dbReference type="EMBL" id="HHE54887.1"/>
    </source>
</evidence>
<dbReference type="Proteomes" id="UP000886111">
    <property type="component" value="Unassembled WGS sequence"/>
</dbReference>
<sequence length="133" mass="15150">MYKKLTTLAALILFPFVISAQLVFNTFDTLPDSNYFSIYGNEGIYHTYVRLSLETTIVQEGSGALRVDWQNECYDQWGGWIGMTHTKPDSGFYDLSPYTHLSLWYYVEQKQSKPGQVEFRVILNDGGPGTTGE</sequence>
<reference evidence="2" key="1">
    <citation type="journal article" date="2020" name="mSystems">
        <title>Genome- and Community-Level Interaction Insights into Carbon Utilization and Element Cycling Functions of Hydrothermarchaeota in Hydrothermal Sediment.</title>
        <authorList>
            <person name="Zhou Z."/>
            <person name="Liu Y."/>
            <person name="Xu W."/>
            <person name="Pan J."/>
            <person name="Luo Z.H."/>
            <person name="Li M."/>
        </authorList>
    </citation>
    <scope>NUCLEOTIDE SEQUENCE [LARGE SCALE GENOMIC DNA]</scope>
    <source>
        <strain evidence="2">HyVt-76</strain>
    </source>
</reference>
<accession>A0A7V5H3D9</accession>
<proteinExistence type="predicted"/>